<evidence type="ECO:0000313" key="1">
    <source>
        <dbReference type="EMBL" id="KRY63186.1"/>
    </source>
</evidence>
<dbReference type="EMBL" id="JYDT01002577">
    <property type="protein sequence ID" value="KRY63186.1"/>
    <property type="molecule type" value="Genomic_DNA"/>
</dbReference>
<dbReference type="Proteomes" id="UP000054995">
    <property type="component" value="Unassembled WGS sequence"/>
</dbReference>
<evidence type="ECO:0000313" key="2">
    <source>
        <dbReference type="Proteomes" id="UP000054995"/>
    </source>
</evidence>
<gene>
    <name evidence="1" type="ORF">T4D_11795</name>
</gene>
<keyword evidence="2" id="KW-1185">Reference proteome</keyword>
<comment type="caution">
    <text evidence="1">The sequence shown here is derived from an EMBL/GenBank/DDBJ whole genome shotgun (WGS) entry which is preliminary data.</text>
</comment>
<name>A0A0V1DPV3_TRIPS</name>
<reference evidence="1 2" key="1">
    <citation type="submission" date="2015-01" db="EMBL/GenBank/DDBJ databases">
        <title>Evolution of Trichinella species and genotypes.</title>
        <authorList>
            <person name="Korhonen P.K."/>
            <person name="Edoardo P."/>
            <person name="Giuseppe L.R."/>
            <person name="Gasser R.B."/>
        </authorList>
    </citation>
    <scope>NUCLEOTIDE SEQUENCE [LARGE SCALE GENOMIC DNA]</scope>
    <source>
        <strain evidence="1">ISS470</strain>
    </source>
</reference>
<proteinExistence type="predicted"/>
<dbReference type="AlphaFoldDB" id="A0A0V1DPV3"/>
<organism evidence="1 2">
    <name type="scientific">Trichinella pseudospiralis</name>
    <name type="common">Parasitic roundworm</name>
    <dbReference type="NCBI Taxonomy" id="6337"/>
    <lineage>
        <taxon>Eukaryota</taxon>
        <taxon>Metazoa</taxon>
        <taxon>Ecdysozoa</taxon>
        <taxon>Nematoda</taxon>
        <taxon>Enoplea</taxon>
        <taxon>Dorylaimia</taxon>
        <taxon>Trichinellida</taxon>
        <taxon>Trichinellidae</taxon>
        <taxon>Trichinella</taxon>
    </lineage>
</organism>
<accession>A0A0V1DPV3</accession>
<protein>
    <submittedName>
        <fullName evidence="1">Uncharacterized protein</fullName>
    </submittedName>
</protein>
<sequence length="41" mass="4396">MSGQVPGSTIVMPMSCSNGNFQQSSPTTITTFSEHLCSRFV</sequence>